<proteinExistence type="predicted"/>
<keyword evidence="7" id="KW-0732">Signal</keyword>
<evidence type="ECO:0000256" key="5">
    <source>
        <dbReference type="ARBA" id="ARBA00023136"/>
    </source>
</evidence>
<comment type="caution">
    <text evidence="10">The sequence shown here is derived from an EMBL/GenBank/DDBJ whole genome shotgun (WGS) entry which is preliminary data.</text>
</comment>
<reference evidence="11" key="1">
    <citation type="journal article" date="2019" name="Int. J. Syst. Evol. Microbiol.">
        <title>The Global Catalogue of Microorganisms (GCM) 10K type strain sequencing project: providing services to taxonomists for standard genome sequencing and annotation.</title>
        <authorList>
            <consortium name="The Broad Institute Genomics Platform"/>
            <consortium name="The Broad Institute Genome Sequencing Center for Infectious Disease"/>
            <person name="Wu L."/>
            <person name="Ma J."/>
        </authorList>
    </citation>
    <scope>NUCLEOTIDE SEQUENCE [LARGE SCALE GENOMIC DNA]</scope>
    <source>
        <strain evidence="11">DT28</strain>
    </source>
</reference>
<dbReference type="SUPFAM" id="SSF56935">
    <property type="entry name" value="Porins"/>
    <property type="match status" value="1"/>
</dbReference>
<dbReference type="PANTHER" id="PTHR30069:SF46">
    <property type="entry name" value="OAR PROTEIN"/>
    <property type="match status" value="1"/>
</dbReference>
<dbReference type="InterPro" id="IPR039426">
    <property type="entry name" value="TonB-dep_rcpt-like"/>
</dbReference>
<dbReference type="Pfam" id="PF13620">
    <property type="entry name" value="CarboxypepD_reg"/>
    <property type="match status" value="1"/>
</dbReference>
<dbReference type="Gene3D" id="2.40.170.20">
    <property type="entry name" value="TonB-dependent receptor, beta-barrel domain"/>
    <property type="match status" value="1"/>
</dbReference>
<dbReference type="InterPro" id="IPR012910">
    <property type="entry name" value="Plug_dom"/>
</dbReference>
<dbReference type="InterPro" id="IPR037066">
    <property type="entry name" value="Plug_dom_sf"/>
</dbReference>
<dbReference type="InterPro" id="IPR036942">
    <property type="entry name" value="Beta-barrel_TonB_sf"/>
</dbReference>
<dbReference type="Gene3D" id="2.60.40.1120">
    <property type="entry name" value="Carboxypeptidase-like, regulatory domain"/>
    <property type="match status" value="1"/>
</dbReference>
<evidence type="ECO:0000256" key="3">
    <source>
        <dbReference type="ARBA" id="ARBA00022452"/>
    </source>
</evidence>
<protein>
    <submittedName>
        <fullName evidence="10">TonB-dependent receptor domain-containing protein</fullName>
    </submittedName>
</protein>
<evidence type="ECO:0000259" key="8">
    <source>
        <dbReference type="Pfam" id="PF07715"/>
    </source>
</evidence>
<accession>A0ABV9JM43</accession>
<organism evidence="10 11">
    <name type="scientific">Rheinheimera marina</name>
    <dbReference type="NCBI Taxonomy" id="1774958"/>
    <lineage>
        <taxon>Bacteria</taxon>
        <taxon>Pseudomonadati</taxon>
        <taxon>Pseudomonadota</taxon>
        <taxon>Gammaproteobacteria</taxon>
        <taxon>Chromatiales</taxon>
        <taxon>Chromatiaceae</taxon>
        <taxon>Rheinheimera</taxon>
    </lineage>
</organism>
<dbReference type="Gene3D" id="2.170.130.10">
    <property type="entry name" value="TonB-dependent receptor, plug domain"/>
    <property type="match status" value="1"/>
</dbReference>
<name>A0ABV9JM43_9GAMM</name>
<keyword evidence="5" id="KW-0472">Membrane</keyword>
<sequence>MKIKHIALAVTLALGASNLALAQETSSSIRGRITTPEGAAAPGTKVIITHVPSGTSRQIVTNDSGSFVASGLRVGGPYRVVIDSDTYTDQTLENIFLQLGDTYQVNQSLQSDSVERIAVTGTSIAYTSSGSSSYFGAEQIRNAPSLNNDIKDLVRNNPLAVLSSKDGELSVAGTNPRYNSITVDGISQNDDFGLNASGYPTSRSPISFEAIDQISVETSPFNAKSGGFQGAQIDAVTKSGANKTFGSFKYEFKNDSLAGTPANKFAATAANPKGEVPLDFENKNWGATLGGAIVQDKLFYFASYEKYDATPPLEWGPVDAGLSNSALVTQDQLDQIVAIARDVYGVDAGDWNIIPEESDEKMLMKLDWNINDAQRAAFTYQYNKGNQTQNNQSTSTRMRLSSNWYNKEEELNNYAFKLYSDWTSEFSTQFSATYMDVTTKQISNGQFGDVTINVPRFGGTSSQTTSVSLGSDISRHSNDLAKKTFILAMDGEYLLDEHRLTFGYQLKQMDIFNLFLQRTKGEYVFNSIADFQNRAAASIRYQNSVTHNPNDVAANFVRDEHALYIQDEWVLTDELTLDMGVRYERLGSDDTPRFNQFSLDRTGYVNTENLDGADIILPRLGFTYTPTLDLTIRGGVGRFSGGQPTVWVSNSYSNPGLGTGDRTLRNLTNVSLTEVPQALKDAVAGVTTGGNTNLIDPNYNIQSDWRYQLAADYVFSVPYLGEDFTWTNEFLFVDKKDSSVWKDVSLLDSEIVATTPDGQRNIYNDTDGVSDIMLTNTDEDGRSKIFSTMLSKSWDNGLSMTASYTNQDVTEGAPGTSSTAGSNYGNSYVINRNDVYLGRASFETEHRLVMNLNYTTEFFAGYDTNFSVFFERRSGKPINYTLGVQNWSSPDPVQNPYVQLSPGTTNNYFAPYIPVKGDYSVVKFASTTAETQFWDAVTALGLDKYQGQYLPKGSATTPWVTTVDVSVRQEIPGFMEGHKGEIYFVVDNFLNLVDSSKGKVYGDDFGDLELTKFTLDPTTHHYIYDGVTSRRDNWDKFYTEESTWRAKVGVMYRF</sequence>
<dbReference type="EMBL" id="JBHSGB010000009">
    <property type="protein sequence ID" value="MFC4655261.1"/>
    <property type="molecule type" value="Genomic_DNA"/>
</dbReference>
<evidence type="ECO:0000256" key="1">
    <source>
        <dbReference type="ARBA" id="ARBA00004571"/>
    </source>
</evidence>
<keyword evidence="11" id="KW-1185">Reference proteome</keyword>
<keyword evidence="2" id="KW-0813">Transport</keyword>
<feature type="signal peptide" evidence="7">
    <location>
        <begin position="1"/>
        <end position="22"/>
    </location>
</feature>
<feature type="domain" description="TonB-dependent transporter Oar-like beta-barrel" evidence="9">
    <location>
        <begin position="358"/>
        <end position="991"/>
    </location>
</feature>
<evidence type="ECO:0000256" key="6">
    <source>
        <dbReference type="ARBA" id="ARBA00023237"/>
    </source>
</evidence>
<dbReference type="InterPro" id="IPR057601">
    <property type="entry name" value="Oar-like_b-barrel"/>
</dbReference>
<evidence type="ECO:0000256" key="7">
    <source>
        <dbReference type="SAM" id="SignalP"/>
    </source>
</evidence>
<dbReference type="Proteomes" id="UP001595962">
    <property type="component" value="Unassembled WGS sequence"/>
</dbReference>
<dbReference type="InterPro" id="IPR013784">
    <property type="entry name" value="Carb-bd-like_fold"/>
</dbReference>
<evidence type="ECO:0000313" key="10">
    <source>
        <dbReference type="EMBL" id="MFC4655261.1"/>
    </source>
</evidence>
<evidence type="ECO:0000256" key="4">
    <source>
        <dbReference type="ARBA" id="ARBA00022692"/>
    </source>
</evidence>
<keyword evidence="10" id="KW-0675">Receptor</keyword>
<feature type="domain" description="TonB-dependent transporter Oar-like beta-barrel" evidence="9">
    <location>
        <begin position="236"/>
        <end position="308"/>
    </location>
</feature>
<keyword evidence="6" id="KW-0998">Cell outer membrane</keyword>
<gene>
    <name evidence="10" type="ORF">ACFO3I_09585</name>
</gene>
<evidence type="ECO:0000313" key="11">
    <source>
        <dbReference type="Proteomes" id="UP001595962"/>
    </source>
</evidence>
<dbReference type="Pfam" id="PF07715">
    <property type="entry name" value="Plug"/>
    <property type="match status" value="1"/>
</dbReference>
<keyword evidence="4" id="KW-0812">Transmembrane</keyword>
<keyword evidence="3" id="KW-1134">Transmembrane beta strand</keyword>
<feature type="domain" description="TonB-dependent receptor plug" evidence="8">
    <location>
        <begin position="128"/>
        <end position="227"/>
    </location>
</feature>
<evidence type="ECO:0000256" key="2">
    <source>
        <dbReference type="ARBA" id="ARBA00022448"/>
    </source>
</evidence>
<evidence type="ECO:0000259" key="9">
    <source>
        <dbReference type="Pfam" id="PF25183"/>
    </source>
</evidence>
<dbReference type="RefSeq" id="WP_377333708.1">
    <property type="nucleotide sequence ID" value="NZ_JBHSGB010000009.1"/>
</dbReference>
<feature type="chain" id="PRO_5046831593" evidence="7">
    <location>
        <begin position="23"/>
        <end position="1054"/>
    </location>
</feature>
<dbReference type="PANTHER" id="PTHR30069">
    <property type="entry name" value="TONB-DEPENDENT OUTER MEMBRANE RECEPTOR"/>
    <property type="match status" value="1"/>
</dbReference>
<dbReference type="Pfam" id="PF25183">
    <property type="entry name" value="OMP_b-brl_4"/>
    <property type="match status" value="2"/>
</dbReference>
<comment type="subcellular location">
    <subcellularLocation>
        <location evidence="1">Cell outer membrane</location>
        <topology evidence="1">Multi-pass membrane protein</topology>
    </subcellularLocation>
</comment>
<dbReference type="SUPFAM" id="SSF49452">
    <property type="entry name" value="Starch-binding domain-like"/>
    <property type="match status" value="1"/>
</dbReference>